<reference evidence="11 12" key="1">
    <citation type="submission" date="2021-10" db="EMBL/GenBank/DDBJ databases">
        <title>Streptomyces gossypii sp. nov., isolated from soil collected from cotton field.</title>
        <authorList>
            <person name="Ge X."/>
            <person name="Chen X."/>
            <person name="Liu W."/>
        </authorList>
    </citation>
    <scope>NUCLEOTIDE SEQUENCE [LARGE SCALE GENOMIC DNA]</scope>
    <source>
        <strain evidence="11 12">N2-109</strain>
    </source>
</reference>
<evidence type="ECO:0000256" key="3">
    <source>
        <dbReference type="ARBA" id="ARBA00022630"/>
    </source>
</evidence>
<name>A0ABT2JNY6_9ACTN</name>
<evidence type="ECO:0000256" key="2">
    <source>
        <dbReference type="ARBA" id="ARBA00012405"/>
    </source>
</evidence>
<evidence type="ECO:0000256" key="4">
    <source>
        <dbReference type="ARBA" id="ARBA00022692"/>
    </source>
</evidence>
<evidence type="ECO:0000256" key="5">
    <source>
        <dbReference type="ARBA" id="ARBA00022827"/>
    </source>
</evidence>
<dbReference type="InterPro" id="IPR016164">
    <property type="entry name" value="FAD-linked_Oxase-like_C"/>
</dbReference>
<dbReference type="EMBL" id="JAJAGO010000003">
    <property type="protein sequence ID" value="MCT2589581.1"/>
    <property type="molecule type" value="Genomic_DNA"/>
</dbReference>
<feature type="region of interest" description="Disordered" evidence="9">
    <location>
        <begin position="1"/>
        <end position="20"/>
    </location>
</feature>
<dbReference type="PANTHER" id="PTHR10801">
    <property type="entry name" value="24-DEHYDROCHOLESTEROL REDUCTASE"/>
    <property type="match status" value="1"/>
</dbReference>
<dbReference type="InterPro" id="IPR036318">
    <property type="entry name" value="FAD-bd_PCMH-like_sf"/>
</dbReference>
<evidence type="ECO:0000256" key="6">
    <source>
        <dbReference type="ARBA" id="ARBA00022989"/>
    </source>
</evidence>
<dbReference type="PANTHER" id="PTHR10801:SF0">
    <property type="entry name" value="DELTA(24)-STEROL REDUCTASE"/>
    <property type="match status" value="1"/>
</dbReference>
<sequence length="464" mass="51963">MTAAPAAAPVHQRHPASPDHERAVEALRTSYAAIPEGTLIRLEKAKRNVSRFRAPLPRPGLDVSAFDRVLHLDTQARTVSVGGMMTYEDLLDVTLMYGLKPKVVPSFRTVTVGGAVAGLGIEASSFRAGMPQESVLEMEILTGGGEVVTARRDNEHAALFRAFPHSFGSLGYALRLTIELEPVKPYVWLRRVRFGSATDCSAAVASITESRQYSGQQVDFMDGWALSPEELYLTLGTFVDEAPAVSDYTGSQIYHRSISRRSSDHMRVQDFLYRFDTDMFYSAKDLGLANPVVRALWPRAKRRSDVYFGIVAADARKGISERLGRWTGRRMDMVFQDPNVPLARLGEFLQFVEGKLGIMPAWFCPLKPAEQWSLYPVEPGSLNVTVGFWGQVPLRNEHEAGHFNRLVEEKVTELGGHKPVMSSGHYPEDEFWSIYGGSEFWRVRETYDPRGRLVNLYDKCVRAL</sequence>
<organism evidence="11 12">
    <name type="scientific">Streptomyces gossypii</name>
    <dbReference type="NCBI Taxonomy" id="2883101"/>
    <lineage>
        <taxon>Bacteria</taxon>
        <taxon>Bacillati</taxon>
        <taxon>Actinomycetota</taxon>
        <taxon>Actinomycetes</taxon>
        <taxon>Kitasatosporales</taxon>
        <taxon>Streptomycetaceae</taxon>
        <taxon>Streptomyces</taxon>
    </lineage>
</organism>
<dbReference type="RefSeq" id="WP_260216588.1">
    <property type="nucleotide sequence ID" value="NZ_JAJAGO010000003.1"/>
</dbReference>
<dbReference type="EC" id="1.3.1.72" evidence="2"/>
<evidence type="ECO:0000256" key="8">
    <source>
        <dbReference type="ARBA" id="ARBA00023136"/>
    </source>
</evidence>
<dbReference type="PROSITE" id="PS51387">
    <property type="entry name" value="FAD_PCMH"/>
    <property type="match status" value="1"/>
</dbReference>
<dbReference type="Gene3D" id="3.30.465.10">
    <property type="match status" value="1"/>
</dbReference>
<keyword evidence="4" id="KW-0812">Transmembrane</keyword>
<evidence type="ECO:0000313" key="11">
    <source>
        <dbReference type="EMBL" id="MCT2589581.1"/>
    </source>
</evidence>
<evidence type="ECO:0000259" key="10">
    <source>
        <dbReference type="PROSITE" id="PS51387"/>
    </source>
</evidence>
<dbReference type="SUPFAM" id="SSF56176">
    <property type="entry name" value="FAD-binding/transporter-associated domain-like"/>
    <property type="match status" value="1"/>
</dbReference>
<dbReference type="SUPFAM" id="SSF55103">
    <property type="entry name" value="FAD-linked oxidases, C-terminal domain"/>
    <property type="match status" value="1"/>
</dbReference>
<keyword evidence="5" id="KW-0274">FAD</keyword>
<dbReference type="InterPro" id="IPR006094">
    <property type="entry name" value="Oxid_FAD_bind_N"/>
</dbReference>
<dbReference type="Proteomes" id="UP001156389">
    <property type="component" value="Unassembled WGS sequence"/>
</dbReference>
<evidence type="ECO:0000313" key="12">
    <source>
        <dbReference type="Proteomes" id="UP001156389"/>
    </source>
</evidence>
<accession>A0ABT2JNY6</accession>
<keyword evidence="7" id="KW-0560">Oxidoreductase</keyword>
<evidence type="ECO:0000256" key="9">
    <source>
        <dbReference type="SAM" id="MobiDB-lite"/>
    </source>
</evidence>
<evidence type="ECO:0000256" key="1">
    <source>
        <dbReference type="ARBA" id="ARBA00004167"/>
    </source>
</evidence>
<dbReference type="InterPro" id="IPR016166">
    <property type="entry name" value="FAD-bd_PCMH"/>
</dbReference>
<keyword evidence="8" id="KW-0472">Membrane</keyword>
<comment type="caution">
    <text evidence="11">The sequence shown here is derived from an EMBL/GenBank/DDBJ whole genome shotgun (WGS) entry which is preliminary data.</text>
</comment>
<comment type="subcellular location">
    <subcellularLocation>
        <location evidence="1">Membrane</location>
        <topology evidence="1">Single-pass membrane protein</topology>
    </subcellularLocation>
</comment>
<keyword evidence="6" id="KW-1133">Transmembrane helix</keyword>
<dbReference type="Pfam" id="PF01565">
    <property type="entry name" value="FAD_binding_4"/>
    <property type="match status" value="1"/>
</dbReference>
<keyword evidence="12" id="KW-1185">Reference proteome</keyword>
<proteinExistence type="predicted"/>
<dbReference type="InterPro" id="IPR016169">
    <property type="entry name" value="FAD-bd_PCMH_sub2"/>
</dbReference>
<feature type="domain" description="FAD-binding PCMH-type" evidence="10">
    <location>
        <begin position="3"/>
        <end position="183"/>
    </location>
</feature>
<dbReference type="InterPro" id="IPR040165">
    <property type="entry name" value="Diminuto-like"/>
</dbReference>
<evidence type="ECO:0000256" key="7">
    <source>
        <dbReference type="ARBA" id="ARBA00023002"/>
    </source>
</evidence>
<dbReference type="InterPro" id="IPR016170">
    <property type="entry name" value="Cytok_DH_C_sf"/>
</dbReference>
<protein>
    <recommendedName>
        <fullName evidence="2">Delta(24)-sterol reductase</fullName>
        <ecNumber evidence="2">1.3.1.72</ecNumber>
    </recommendedName>
</protein>
<keyword evidence="3" id="KW-0285">Flavoprotein</keyword>
<gene>
    <name evidence="11" type="ORF">LHJ74_06530</name>
</gene>
<dbReference type="Gene3D" id="3.40.462.10">
    <property type="entry name" value="FAD-linked oxidases, C-terminal domain"/>
    <property type="match status" value="1"/>
</dbReference>